<evidence type="ECO:0000313" key="2">
    <source>
        <dbReference type="EMBL" id="RVX72300.1"/>
    </source>
</evidence>
<evidence type="ECO:0000313" key="3">
    <source>
        <dbReference type="Proteomes" id="UP000288859"/>
    </source>
</evidence>
<dbReference type="AlphaFoldDB" id="A0A438N946"/>
<dbReference type="InterPro" id="IPR056632">
    <property type="entry name" value="DUF7730"/>
</dbReference>
<sequence length="313" mass="35960">MASAPKGVSGYNRPRKALRKQAKVIQFFDLPGEIRNKIYGMVVGHAKVELTANHPNKQLAEAQTLEPHAKHKRPRSRLLKHSNQPSLGRSMLFVCRQMHHEVIQLIYQMTTFKFNTMNAIHKFINISPPAGVSSIARIHVTHTGYAEPRYTDDRQWKLRHDAKWNATLAKIRASMPALQYFSLKYSFFDWPCPLDIDADWAKPLIKFAGNGIHRVDLVVEHDRYSDEKNKEVSRNLEKKMMTTNGWKAKVAHVKRQAEMEKKKKERRNATRILTIRLPLSTSTASPNVPPKKVVRSIGLEQYAIKDPPFATCH</sequence>
<dbReference type="Proteomes" id="UP000288859">
    <property type="component" value="Unassembled WGS sequence"/>
</dbReference>
<protein>
    <recommendedName>
        <fullName evidence="1">DUF7730 domain-containing protein</fullName>
    </recommendedName>
</protein>
<dbReference type="EMBL" id="NAJM01000013">
    <property type="protein sequence ID" value="RVX72300.1"/>
    <property type="molecule type" value="Genomic_DNA"/>
</dbReference>
<dbReference type="Pfam" id="PF24864">
    <property type="entry name" value="DUF7730"/>
    <property type="match status" value="1"/>
</dbReference>
<dbReference type="VEuPathDB" id="FungiDB:PV10_02082"/>
<proteinExistence type="predicted"/>
<dbReference type="PANTHER" id="PTHR38790">
    <property type="entry name" value="2EXR DOMAIN-CONTAINING PROTEIN-RELATED"/>
    <property type="match status" value="1"/>
</dbReference>
<organism evidence="2 3">
    <name type="scientific">Exophiala mesophila</name>
    <name type="common">Black yeast-like fungus</name>
    <dbReference type="NCBI Taxonomy" id="212818"/>
    <lineage>
        <taxon>Eukaryota</taxon>
        <taxon>Fungi</taxon>
        <taxon>Dikarya</taxon>
        <taxon>Ascomycota</taxon>
        <taxon>Pezizomycotina</taxon>
        <taxon>Eurotiomycetes</taxon>
        <taxon>Chaetothyriomycetidae</taxon>
        <taxon>Chaetothyriales</taxon>
        <taxon>Herpotrichiellaceae</taxon>
        <taxon>Exophiala</taxon>
    </lineage>
</organism>
<gene>
    <name evidence="2" type="ORF">B0A52_04505</name>
</gene>
<comment type="caution">
    <text evidence="2">The sequence shown here is derived from an EMBL/GenBank/DDBJ whole genome shotgun (WGS) entry which is preliminary data.</text>
</comment>
<evidence type="ECO:0000259" key="1">
    <source>
        <dbReference type="Pfam" id="PF24864"/>
    </source>
</evidence>
<feature type="domain" description="DUF7730" evidence="1">
    <location>
        <begin position="26"/>
        <end position="183"/>
    </location>
</feature>
<accession>A0A438N946</accession>
<dbReference type="OrthoDB" id="4757095at2759"/>
<reference evidence="2 3" key="1">
    <citation type="submission" date="2017-03" db="EMBL/GenBank/DDBJ databases">
        <title>Genomes of endolithic fungi from Antarctica.</title>
        <authorList>
            <person name="Coleine C."/>
            <person name="Masonjones S."/>
            <person name="Stajich J.E."/>
        </authorList>
    </citation>
    <scope>NUCLEOTIDE SEQUENCE [LARGE SCALE GENOMIC DNA]</scope>
    <source>
        <strain evidence="2 3">CCFEE 6314</strain>
    </source>
</reference>
<name>A0A438N946_EXOME</name>